<evidence type="ECO:0000256" key="6">
    <source>
        <dbReference type="ARBA" id="ARBA00023136"/>
    </source>
</evidence>
<dbReference type="EMBL" id="SORI01000005">
    <property type="protein sequence ID" value="TDY61692.1"/>
    <property type="molecule type" value="Genomic_DNA"/>
</dbReference>
<protein>
    <submittedName>
        <fullName evidence="11">Formate hydrogenlyase subunit 3/multisubunit Na+/H+ antiporter MnhD subunit</fullName>
    </submittedName>
</protein>
<keyword evidence="4 7" id="KW-0812">Transmembrane</keyword>
<evidence type="ECO:0000256" key="1">
    <source>
        <dbReference type="ARBA" id="ARBA00004651"/>
    </source>
</evidence>
<keyword evidence="5 9" id="KW-1133">Transmembrane helix</keyword>
<organism evidence="11 12">
    <name type="scientific">Aminivibrio pyruvatiphilus</name>
    <dbReference type="NCBI Taxonomy" id="1005740"/>
    <lineage>
        <taxon>Bacteria</taxon>
        <taxon>Thermotogati</taxon>
        <taxon>Synergistota</taxon>
        <taxon>Synergistia</taxon>
        <taxon>Synergistales</taxon>
        <taxon>Aminobacteriaceae</taxon>
        <taxon>Aminivibrio</taxon>
    </lineage>
</organism>
<dbReference type="GO" id="GO:0016829">
    <property type="term" value="F:lyase activity"/>
    <property type="evidence" value="ECO:0007669"/>
    <property type="project" value="UniProtKB-KW"/>
</dbReference>
<evidence type="ECO:0000256" key="5">
    <source>
        <dbReference type="ARBA" id="ARBA00022989"/>
    </source>
</evidence>
<comment type="subcellular location">
    <subcellularLocation>
        <location evidence="1">Cell membrane</location>
        <topology evidence="1">Multi-pass membrane protein</topology>
    </subcellularLocation>
    <subcellularLocation>
        <location evidence="7">Membrane</location>
        <topology evidence="7">Multi-pass membrane protein</topology>
    </subcellularLocation>
</comment>
<feature type="transmembrane region" description="Helical" evidence="9">
    <location>
        <begin position="270"/>
        <end position="290"/>
    </location>
</feature>
<dbReference type="Pfam" id="PF00361">
    <property type="entry name" value="Proton_antipo_M"/>
    <property type="match status" value="1"/>
</dbReference>
<dbReference type="GO" id="GO:0008137">
    <property type="term" value="F:NADH dehydrogenase (ubiquinone) activity"/>
    <property type="evidence" value="ECO:0007669"/>
    <property type="project" value="InterPro"/>
</dbReference>
<feature type="transmembrane region" description="Helical" evidence="9">
    <location>
        <begin position="163"/>
        <end position="184"/>
    </location>
</feature>
<name>A0A4R8MBQ9_9BACT</name>
<feature type="transmembrane region" description="Helical" evidence="9">
    <location>
        <begin position="241"/>
        <end position="264"/>
    </location>
</feature>
<evidence type="ECO:0000313" key="11">
    <source>
        <dbReference type="EMBL" id="TDY61692.1"/>
    </source>
</evidence>
<feature type="transmembrane region" description="Helical" evidence="9">
    <location>
        <begin position="133"/>
        <end position="151"/>
    </location>
</feature>
<feature type="transmembrane region" description="Helical" evidence="9">
    <location>
        <begin position="6"/>
        <end position="29"/>
    </location>
</feature>
<dbReference type="InterPro" id="IPR001750">
    <property type="entry name" value="ND/Mrp_TM"/>
</dbReference>
<keyword evidence="6 9" id="KW-0472">Membrane</keyword>
<dbReference type="OrthoDB" id="9811718at2"/>
<feature type="domain" description="NADH:quinone oxidoreductase/Mrp antiporter transmembrane" evidence="10">
    <location>
        <begin position="128"/>
        <end position="361"/>
    </location>
</feature>
<comment type="caution">
    <text evidence="11">The sequence shown here is derived from an EMBL/GenBank/DDBJ whole genome shotgun (WGS) entry which is preliminary data.</text>
</comment>
<dbReference type="InterPro" id="IPR050586">
    <property type="entry name" value="CPA3_Na-H_Antiporter_D"/>
</dbReference>
<evidence type="ECO:0000256" key="8">
    <source>
        <dbReference type="SAM" id="MobiDB-lite"/>
    </source>
</evidence>
<gene>
    <name evidence="11" type="ORF">C8D99_105105</name>
</gene>
<dbReference type="PANTHER" id="PTHR42703:SF1">
    <property type="entry name" value="NA(+)_H(+) ANTIPORTER SUBUNIT D1"/>
    <property type="match status" value="1"/>
</dbReference>
<feature type="transmembrane region" description="Helical" evidence="9">
    <location>
        <begin position="36"/>
        <end position="59"/>
    </location>
</feature>
<reference evidence="11 12" key="1">
    <citation type="submission" date="2019-03" db="EMBL/GenBank/DDBJ databases">
        <title>Genomic Encyclopedia of Type Strains, Phase IV (KMG-IV): sequencing the most valuable type-strain genomes for metagenomic binning, comparative biology and taxonomic classification.</title>
        <authorList>
            <person name="Goeker M."/>
        </authorList>
    </citation>
    <scope>NUCLEOTIDE SEQUENCE [LARGE SCALE GENOMIC DNA]</scope>
    <source>
        <strain evidence="11 12">DSM 25964</strain>
    </source>
</reference>
<evidence type="ECO:0000256" key="7">
    <source>
        <dbReference type="RuleBase" id="RU000320"/>
    </source>
</evidence>
<dbReference type="GO" id="GO:0005886">
    <property type="term" value="C:plasma membrane"/>
    <property type="evidence" value="ECO:0007669"/>
    <property type="project" value="UniProtKB-SubCell"/>
</dbReference>
<dbReference type="PANTHER" id="PTHR42703">
    <property type="entry name" value="NADH DEHYDROGENASE"/>
    <property type="match status" value="1"/>
</dbReference>
<feature type="transmembrane region" description="Helical" evidence="9">
    <location>
        <begin position="311"/>
        <end position="330"/>
    </location>
</feature>
<dbReference type="GO" id="GO:0042773">
    <property type="term" value="P:ATP synthesis coupled electron transport"/>
    <property type="evidence" value="ECO:0007669"/>
    <property type="project" value="InterPro"/>
</dbReference>
<feature type="region of interest" description="Disordered" evidence="8">
    <location>
        <begin position="446"/>
        <end position="467"/>
    </location>
</feature>
<evidence type="ECO:0000256" key="9">
    <source>
        <dbReference type="SAM" id="Phobius"/>
    </source>
</evidence>
<feature type="region of interest" description="Disordered" evidence="8">
    <location>
        <begin position="361"/>
        <end position="404"/>
    </location>
</feature>
<keyword evidence="11" id="KW-0456">Lyase</keyword>
<dbReference type="InterPro" id="IPR003918">
    <property type="entry name" value="NADH_UbQ_OxRdtase"/>
</dbReference>
<evidence type="ECO:0000256" key="2">
    <source>
        <dbReference type="ARBA" id="ARBA00005346"/>
    </source>
</evidence>
<feature type="transmembrane region" description="Helical" evidence="9">
    <location>
        <begin position="204"/>
        <end position="229"/>
    </location>
</feature>
<evidence type="ECO:0000256" key="4">
    <source>
        <dbReference type="ARBA" id="ARBA00022692"/>
    </source>
</evidence>
<feature type="transmembrane region" description="Helical" evidence="9">
    <location>
        <begin position="79"/>
        <end position="103"/>
    </location>
</feature>
<sequence>MIFSDYWMLWPIVVPLAAAFVLQVLDYFVPERMEGWIRISAVVTAAAALGASFSGWNAVRVLHVGGWAAELGIILVTDRLSSVFLLVSSLGGAASAWTVFFPFRRENRRFCGLFFILWGALNGILVTGDLFNMYVFFEILAVSAYVLAGAAMTREGLEAGLKYLVLGTVGALFLLMGTALLYMGSGTLNLALLSSAMESVPRGAAAAAAACLLTGLGLKMGMFPFHFWLPDAHSSASTGVSMILSGVVVKASFYALLRIVFLLFPAGSGFFSVPDILLALGVLSLAAGHLSAQRQHDVKRLLAWSTVAHMGYLLIGAGCASPLGIGGALLHALNHGAAKMGLFLGAGGLYSLSGSRNWRSFGGGSVTPSPGNGSHGPPGGVSGGHSSPGRLLEQVDDSPGGGGAGGLGCGPGGGCGYSPLVPLLCSSFLRAVRSVTARSLRKEVGSPIPRGKATPCPRRFSGAPRAPLSRSRAAGAVCFGGNVGPGPGRLHRERPGQAGPLTVYIHGKEVDLAHDRKKGTAGTRVTIAGSSS</sequence>
<feature type="compositionally biased region" description="Gly residues" evidence="8">
    <location>
        <begin position="373"/>
        <end position="383"/>
    </location>
</feature>
<accession>A0A4R8MBQ9</accession>
<comment type="similarity">
    <text evidence="2">Belongs to the CPA3 antiporters (TC 2.A.63) subunit D family.</text>
</comment>
<dbReference type="AlphaFoldDB" id="A0A4R8MBQ9"/>
<keyword evidence="3" id="KW-1003">Cell membrane</keyword>
<keyword evidence="12" id="KW-1185">Reference proteome</keyword>
<evidence type="ECO:0000259" key="10">
    <source>
        <dbReference type="Pfam" id="PF00361"/>
    </source>
</evidence>
<dbReference type="PRINTS" id="PR01437">
    <property type="entry name" value="NUOXDRDTASE4"/>
</dbReference>
<proteinExistence type="inferred from homology"/>
<evidence type="ECO:0000256" key="3">
    <source>
        <dbReference type="ARBA" id="ARBA00022475"/>
    </source>
</evidence>
<dbReference type="Proteomes" id="UP000295066">
    <property type="component" value="Unassembled WGS sequence"/>
</dbReference>
<evidence type="ECO:0000313" key="12">
    <source>
        <dbReference type="Proteomes" id="UP000295066"/>
    </source>
</evidence>
<feature type="transmembrane region" description="Helical" evidence="9">
    <location>
        <begin position="110"/>
        <end position="127"/>
    </location>
</feature>